<dbReference type="PANTHER" id="PTHR30558">
    <property type="entry name" value="EXBD MEMBRANE COMPONENT OF PMF-DRIVEN MACROMOLECULE IMPORT SYSTEM"/>
    <property type="match status" value="1"/>
</dbReference>
<dbReference type="GO" id="GO:0005886">
    <property type="term" value="C:plasma membrane"/>
    <property type="evidence" value="ECO:0007669"/>
    <property type="project" value="UniProtKB-SubCell"/>
</dbReference>
<reference evidence="8 9" key="1">
    <citation type="submission" date="2019-02" db="EMBL/GenBank/DDBJ databases">
        <title>Deep-cultivation of Planctomycetes and their phenomic and genomic characterization uncovers novel biology.</title>
        <authorList>
            <person name="Wiegand S."/>
            <person name="Jogler M."/>
            <person name="Boedeker C."/>
            <person name="Pinto D."/>
            <person name="Vollmers J."/>
            <person name="Rivas-Marin E."/>
            <person name="Kohn T."/>
            <person name="Peeters S.H."/>
            <person name="Heuer A."/>
            <person name="Rast P."/>
            <person name="Oberbeckmann S."/>
            <person name="Bunk B."/>
            <person name="Jeske O."/>
            <person name="Meyerdierks A."/>
            <person name="Storesund J.E."/>
            <person name="Kallscheuer N."/>
            <person name="Luecker S."/>
            <person name="Lage O.M."/>
            <person name="Pohl T."/>
            <person name="Merkel B.J."/>
            <person name="Hornburger P."/>
            <person name="Mueller R.-W."/>
            <person name="Bruemmer F."/>
            <person name="Labrenz M."/>
            <person name="Spormann A.M."/>
            <person name="Op Den Camp H."/>
            <person name="Overmann J."/>
            <person name="Amann R."/>
            <person name="Jetten M.S.M."/>
            <person name="Mascher T."/>
            <person name="Medema M.H."/>
            <person name="Devos D.P."/>
            <person name="Kaster A.-K."/>
            <person name="Ovreas L."/>
            <person name="Rohde M."/>
            <person name="Galperin M.Y."/>
            <person name="Jogler C."/>
        </authorList>
    </citation>
    <scope>NUCLEOTIDE SEQUENCE [LARGE SCALE GENOMIC DNA]</scope>
    <source>
        <strain evidence="8 9">Pla108</strain>
    </source>
</reference>
<dbReference type="Proteomes" id="UP000317421">
    <property type="component" value="Unassembled WGS sequence"/>
</dbReference>
<evidence type="ECO:0000256" key="2">
    <source>
        <dbReference type="ARBA" id="ARBA00005811"/>
    </source>
</evidence>
<evidence type="ECO:0000256" key="5">
    <source>
        <dbReference type="ARBA" id="ARBA00022989"/>
    </source>
</evidence>
<keyword evidence="6" id="KW-0472">Membrane</keyword>
<sequence length="157" mass="16323">MKVPTHRRLVGANPIATAMTPMIDVVFLLLVFFLCTASFEEPEQNLAASLIVATETPGAGSASTAQPELEDVTIVGALRGEATTWTVNGGRQTADLSELTALLSQLAAIDRSLPVTIDAGAAVPMRDVVGAYDAARAAGFQRVLLAADAFPTAEKSP</sequence>
<comment type="similarity">
    <text evidence="2 7">Belongs to the ExbD/TolR family.</text>
</comment>
<accession>A0A5C6ABT2</accession>
<dbReference type="OrthoDB" id="281590at2"/>
<comment type="subcellular location">
    <subcellularLocation>
        <location evidence="1">Cell membrane</location>
        <topology evidence="1">Single-pass membrane protein</topology>
    </subcellularLocation>
    <subcellularLocation>
        <location evidence="7">Cell membrane</location>
        <topology evidence="7">Single-pass type II membrane protein</topology>
    </subcellularLocation>
</comment>
<evidence type="ECO:0000256" key="6">
    <source>
        <dbReference type="ARBA" id="ARBA00023136"/>
    </source>
</evidence>
<evidence type="ECO:0000256" key="3">
    <source>
        <dbReference type="ARBA" id="ARBA00022475"/>
    </source>
</evidence>
<dbReference type="PANTHER" id="PTHR30558:SF3">
    <property type="entry name" value="BIOPOLYMER TRANSPORT PROTEIN EXBD-RELATED"/>
    <property type="match status" value="1"/>
</dbReference>
<dbReference type="Gene3D" id="3.30.420.270">
    <property type="match status" value="1"/>
</dbReference>
<dbReference type="GO" id="GO:0022857">
    <property type="term" value="F:transmembrane transporter activity"/>
    <property type="evidence" value="ECO:0007669"/>
    <property type="project" value="InterPro"/>
</dbReference>
<dbReference type="InterPro" id="IPR003400">
    <property type="entry name" value="ExbD"/>
</dbReference>
<gene>
    <name evidence="8" type="ORF">Pla108_26110</name>
</gene>
<dbReference type="AlphaFoldDB" id="A0A5C6ABT2"/>
<keyword evidence="4 7" id="KW-0812">Transmembrane</keyword>
<keyword evidence="5" id="KW-1133">Transmembrane helix</keyword>
<organism evidence="8 9">
    <name type="scientific">Botrimarina colliarenosi</name>
    <dbReference type="NCBI Taxonomy" id="2528001"/>
    <lineage>
        <taxon>Bacteria</taxon>
        <taxon>Pseudomonadati</taxon>
        <taxon>Planctomycetota</taxon>
        <taxon>Planctomycetia</taxon>
        <taxon>Pirellulales</taxon>
        <taxon>Lacipirellulaceae</taxon>
        <taxon>Botrimarina</taxon>
    </lineage>
</organism>
<evidence type="ECO:0000313" key="9">
    <source>
        <dbReference type="Proteomes" id="UP000317421"/>
    </source>
</evidence>
<comment type="caution">
    <text evidence="8">The sequence shown here is derived from an EMBL/GenBank/DDBJ whole genome shotgun (WGS) entry which is preliminary data.</text>
</comment>
<dbReference type="RefSeq" id="WP_146445340.1">
    <property type="nucleotide sequence ID" value="NZ_SJPR01000003.1"/>
</dbReference>
<proteinExistence type="inferred from homology"/>
<name>A0A5C6ABT2_9BACT</name>
<keyword evidence="7" id="KW-0813">Transport</keyword>
<protein>
    <submittedName>
        <fullName evidence="8">Biopolymer transport protein ExbD/TolR</fullName>
    </submittedName>
</protein>
<keyword evidence="7" id="KW-0653">Protein transport</keyword>
<keyword evidence="3" id="KW-1003">Cell membrane</keyword>
<dbReference type="GO" id="GO:0015031">
    <property type="term" value="P:protein transport"/>
    <property type="evidence" value="ECO:0007669"/>
    <property type="project" value="UniProtKB-KW"/>
</dbReference>
<dbReference type="Pfam" id="PF02472">
    <property type="entry name" value="ExbD"/>
    <property type="match status" value="1"/>
</dbReference>
<evidence type="ECO:0000256" key="1">
    <source>
        <dbReference type="ARBA" id="ARBA00004162"/>
    </source>
</evidence>
<evidence type="ECO:0000256" key="7">
    <source>
        <dbReference type="RuleBase" id="RU003879"/>
    </source>
</evidence>
<evidence type="ECO:0000313" key="8">
    <source>
        <dbReference type="EMBL" id="TWT96837.1"/>
    </source>
</evidence>
<evidence type="ECO:0000256" key="4">
    <source>
        <dbReference type="ARBA" id="ARBA00022692"/>
    </source>
</evidence>
<keyword evidence="9" id="KW-1185">Reference proteome</keyword>
<dbReference type="EMBL" id="SJPR01000003">
    <property type="protein sequence ID" value="TWT96837.1"/>
    <property type="molecule type" value="Genomic_DNA"/>
</dbReference>